<evidence type="ECO:0000313" key="6">
    <source>
        <dbReference type="EMBL" id="EAT58079.1"/>
    </source>
</evidence>
<dbReference type="Pfam" id="PF01699">
    <property type="entry name" value="Na_Ca_ex"/>
    <property type="match status" value="2"/>
</dbReference>
<proteinExistence type="predicted"/>
<accession>Q0YP53</accession>
<evidence type="ECO:0000259" key="5">
    <source>
        <dbReference type="Pfam" id="PF01699"/>
    </source>
</evidence>
<gene>
    <name evidence="6" type="ORF">CferDRAFT_0084</name>
</gene>
<comment type="subcellular location">
    <subcellularLocation>
        <location evidence="1">Membrane</location>
        <topology evidence="1">Multi-pass membrane protein</topology>
    </subcellularLocation>
</comment>
<keyword evidence="7" id="KW-1185">Reference proteome</keyword>
<sequence>MNEYAYLLFGILFAALGGDLFVRGAVGIASSFRIAPGIIGATVAAFATSTPELSVAVNAGIAGSPQIAMGDALGSNIVNIAFILGIVLAISGIDAPQDTIRRDYTVALLVPVITGILLLDGLVSRLDGFLMVSIFLFWFLAVFAEARKQRRKNAEIPEKNKKWASVLLAVAGLILLVTSGKLIVSGATAIALAFGMDKFLIGATVVALGTSMPELASSLIAKYRGHDEVGLGTILGSNIFNGLLIVGVTAMINPIQVTLRETGTALLIGITALLLTFPLSDGRIKKSQGVFLIMLYAGYLIFCFAESLKITGVINNFK</sequence>
<dbReference type="Gene3D" id="1.20.1420.30">
    <property type="entry name" value="NCX, central ion-binding region"/>
    <property type="match status" value="1"/>
</dbReference>
<dbReference type="GO" id="GO:0008273">
    <property type="term" value="F:calcium, potassium:sodium antiporter activity"/>
    <property type="evidence" value="ECO:0007669"/>
    <property type="project" value="TreeGrafter"/>
</dbReference>
<evidence type="ECO:0000256" key="3">
    <source>
        <dbReference type="ARBA" id="ARBA00022989"/>
    </source>
</evidence>
<evidence type="ECO:0000313" key="7">
    <source>
        <dbReference type="Proteomes" id="UP000004162"/>
    </source>
</evidence>
<organism evidence="6 7">
    <name type="scientific">Chlorobium ferrooxidans DSM 13031</name>
    <dbReference type="NCBI Taxonomy" id="377431"/>
    <lineage>
        <taxon>Bacteria</taxon>
        <taxon>Pseudomonadati</taxon>
        <taxon>Chlorobiota</taxon>
        <taxon>Chlorobiia</taxon>
        <taxon>Chlorobiales</taxon>
        <taxon>Chlorobiaceae</taxon>
        <taxon>Chlorobium/Pelodictyon group</taxon>
        <taxon>Chlorobium</taxon>
    </lineage>
</organism>
<dbReference type="InterPro" id="IPR004481">
    <property type="entry name" value="K/Na/Ca-exchanger"/>
</dbReference>
<keyword evidence="4" id="KW-0472">Membrane</keyword>
<name>Q0YP53_9CHLB</name>
<dbReference type="GO" id="GO:0005262">
    <property type="term" value="F:calcium channel activity"/>
    <property type="evidence" value="ECO:0007669"/>
    <property type="project" value="TreeGrafter"/>
</dbReference>
<feature type="domain" description="Sodium/calcium exchanger membrane region" evidence="5">
    <location>
        <begin position="5"/>
        <end position="142"/>
    </location>
</feature>
<dbReference type="GO" id="GO:0006874">
    <property type="term" value="P:intracellular calcium ion homeostasis"/>
    <property type="evidence" value="ECO:0007669"/>
    <property type="project" value="TreeGrafter"/>
</dbReference>
<dbReference type="InterPro" id="IPR044880">
    <property type="entry name" value="NCX_ion-bd_dom_sf"/>
</dbReference>
<dbReference type="PANTHER" id="PTHR10846">
    <property type="entry name" value="SODIUM/POTASSIUM/CALCIUM EXCHANGER"/>
    <property type="match status" value="1"/>
</dbReference>
<keyword evidence="2" id="KW-0812">Transmembrane</keyword>
<evidence type="ECO:0000256" key="1">
    <source>
        <dbReference type="ARBA" id="ARBA00004141"/>
    </source>
</evidence>
<comment type="caution">
    <text evidence="6">The sequence shown here is derived from an EMBL/GenBank/DDBJ whole genome shotgun (WGS) entry which is preliminary data.</text>
</comment>
<dbReference type="RefSeq" id="WP_006367333.1">
    <property type="nucleotide sequence ID" value="NZ_AASE01000034.1"/>
</dbReference>
<reference evidence="6 7" key="2">
    <citation type="submission" date="2006-07" db="EMBL/GenBank/DDBJ databases">
        <title>Sequencing of the draft genome and assembly of Chlorobium ferroxidans DSM 13031.</title>
        <authorList>
            <consortium name="US DOE Joint Genome Institute (JGI-PGF)"/>
            <person name="Copeland A."/>
            <person name="Lucas S."/>
            <person name="Lapidus A."/>
            <person name="Barry K."/>
            <person name="Glavina del Rio T."/>
            <person name="Dalin E."/>
            <person name="Tice H."/>
            <person name="Bruce D."/>
            <person name="Pitluck S."/>
            <person name="Richardson P."/>
        </authorList>
    </citation>
    <scope>NUCLEOTIDE SEQUENCE [LARGE SCALE GENOMIC DNA]</scope>
    <source>
        <strain evidence="6 7">DSM 13031</strain>
    </source>
</reference>
<dbReference type="Proteomes" id="UP000004162">
    <property type="component" value="Unassembled WGS sequence"/>
</dbReference>
<dbReference type="PANTHER" id="PTHR10846:SF8">
    <property type="entry name" value="INNER MEMBRANE PROTEIN YRBG"/>
    <property type="match status" value="1"/>
</dbReference>
<keyword evidence="3" id="KW-1133">Transmembrane helix</keyword>
<dbReference type="AlphaFoldDB" id="Q0YP53"/>
<evidence type="ECO:0000256" key="2">
    <source>
        <dbReference type="ARBA" id="ARBA00022692"/>
    </source>
</evidence>
<dbReference type="InterPro" id="IPR004837">
    <property type="entry name" value="NaCa_Exmemb"/>
</dbReference>
<reference evidence="6 7" key="1">
    <citation type="submission" date="2006-07" db="EMBL/GenBank/DDBJ databases">
        <title>Annotation of the draft genome assembly of Chlorobium ferroxidans DSM 13031.</title>
        <authorList>
            <consortium name="US DOE Joint Genome Institute (JGI-ORNL)"/>
            <person name="Larimer F."/>
            <person name="Land M."/>
            <person name="Hauser L."/>
        </authorList>
    </citation>
    <scope>NUCLEOTIDE SEQUENCE [LARGE SCALE GENOMIC DNA]</scope>
    <source>
        <strain evidence="6 7">DSM 13031</strain>
    </source>
</reference>
<evidence type="ECO:0000256" key="4">
    <source>
        <dbReference type="ARBA" id="ARBA00023136"/>
    </source>
</evidence>
<dbReference type="GO" id="GO:0005886">
    <property type="term" value="C:plasma membrane"/>
    <property type="evidence" value="ECO:0007669"/>
    <property type="project" value="TreeGrafter"/>
</dbReference>
<dbReference type="OrthoDB" id="9794225at2"/>
<protein>
    <submittedName>
        <fullName evidence="6">K+-dependent Na+/Ca+ exchanger related-protein</fullName>
    </submittedName>
</protein>
<dbReference type="EMBL" id="AASE01000034">
    <property type="protein sequence ID" value="EAT58079.1"/>
    <property type="molecule type" value="Genomic_DNA"/>
</dbReference>
<feature type="domain" description="Sodium/calcium exchanger membrane region" evidence="5">
    <location>
        <begin position="165"/>
        <end position="304"/>
    </location>
</feature>